<sequence>MIEYASQIGRSAIGRSLTVAGDEPDTIAFRLTKSAGS</sequence>
<dbReference type="AlphaFoldDB" id="A0A0J1B3W4"/>
<organism evidence="1 2">
    <name type="scientific">Rhodopirellula islandica</name>
    <dbReference type="NCBI Taxonomy" id="595434"/>
    <lineage>
        <taxon>Bacteria</taxon>
        <taxon>Pseudomonadati</taxon>
        <taxon>Planctomycetota</taxon>
        <taxon>Planctomycetia</taxon>
        <taxon>Pirellulales</taxon>
        <taxon>Pirellulaceae</taxon>
        <taxon>Rhodopirellula</taxon>
    </lineage>
</organism>
<evidence type="ECO:0000313" key="1">
    <source>
        <dbReference type="EMBL" id="KLU01447.1"/>
    </source>
</evidence>
<keyword evidence="2" id="KW-1185">Reference proteome</keyword>
<dbReference type="STRING" id="595434.RISK_006603"/>
<dbReference type="PATRIC" id="fig|595434.4.peg.6282"/>
<comment type="caution">
    <text evidence="1">The sequence shown here is derived from an EMBL/GenBank/DDBJ whole genome shotgun (WGS) entry which is preliminary data.</text>
</comment>
<accession>A0A0J1B3W4</accession>
<proteinExistence type="predicted"/>
<dbReference type="EMBL" id="LECT01000054">
    <property type="protein sequence ID" value="KLU01447.1"/>
    <property type="molecule type" value="Genomic_DNA"/>
</dbReference>
<evidence type="ECO:0000313" key="2">
    <source>
        <dbReference type="Proteomes" id="UP000036367"/>
    </source>
</evidence>
<protein>
    <submittedName>
        <fullName evidence="1">Uncharacterized protein</fullName>
    </submittedName>
</protein>
<dbReference type="Proteomes" id="UP000036367">
    <property type="component" value="Unassembled WGS sequence"/>
</dbReference>
<gene>
    <name evidence="1" type="ORF">RISK_006603</name>
</gene>
<reference evidence="1" key="1">
    <citation type="submission" date="2015-05" db="EMBL/GenBank/DDBJ databases">
        <title>Permanent draft genome of Rhodopirellula islandicus K833.</title>
        <authorList>
            <person name="Kizina J."/>
            <person name="Richter M."/>
            <person name="Glockner F.O."/>
            <person name="Harder J."/>
        </authorList>
    </citation>
    <scope>NUCLEOTIDE SEQUENCE [LARGE SCALE GENOMIC DNA]</scope>
    <source>
        <strain evidence="1">K833</strain>
    </source>
</reference>
<name>A0A0J1B3W4_RHOIS</name>